<keyword evidence="2" id="KW-0597">Phosphoprotein</keyword>
<evidence type="ECO:0000256" key="5">
    <source>
        <dbReference type="ARBA" id="ARBA00022691"/>
    </source>
</evidence>
<dbReference type="SMART" id="SM00317">
    <property type="entry name" value="SET"/>
    <property type="match status" value="1"/>
</dbReference>
<dbReference type="Pfam" id="PF05964">
    <property type="entry name" value="FYRN"/>
    <property type="match status" value="1"/>
</dbReference>
<dbReference type="GO" id="GO:0044666">
    <property type="term" value="C:MLL3/4 complex"/>
    <property type="evidence" value="ECO:0007669"/>
    <property type="project" value="TreeGrafter"/>
</dbReference>
<evidence type="ECO:0000259" key="16">
    <source>
        <dbReference type="PROSITE" id="PS50868"/>
    </source>
</evidence>
<keyword evidence="6" id="KW-0479">Metal-binding</keyword>
<dbReference type="SMART" id="SM00508">
    <property type="entry name" value="PostSET"/>
    <property type="match status" value="1"/>
</dbReference>
<evidence type="ECO:0000256" key="11">
    <source>
        <dbReference type="ARBA" id="ARBA00023015"/>
    </source>
</evidence>
<feature type="compositionally biased region" description="Low complexity" evidence="14">
    <location>
        <begin position="390"/>
        <end position="408"/>
    </location>
</feature>
<keyword evidence="12" id="KW-0804">Transcription</keyword>
<keyword evidence="8" id="KW-0863">Zinc-finger</keyword>
<dbReference type="Proteomes" id="UP000005237">
    <property type="component" value="Unassembled WGS sequence"/>
</dbReference>
<feature type="domain" description="SET" evidence="15">
    <location>
        <begin position="478"/>
        <end position="597"/>
    </location>
</feature>
<evidence type="ECO:0000256" key="2">
    <source>
        <dbReference type="ARBA" id="ARBA00022553"/>
    </source>
</evidence>
<keyword evidence="7" id="KW-0677">Repeat</keyword>
<accession>A0A8R1IM73</accession>
<evidence type="ECO:0000259" key="15">
    <source>
        <dbReference type="PROSITE" id="PS50280"/>
    </source>
</evidence>
<keyword evidence="19" id="KW-1185">Reference proteome</keyword>
<dbReference type="Gene3D" id="3.30.40.10">
    <property type="entry name" value="Zinc/RING finger domain, C3HC4 (zinc finger)"/>
    <property type="match status" value="1"/>
</dbReference>
<dbReference type="GO" id="GO:0045944">
    <property type="term" value="P:positive regulation of transcription by RNA polymerase II"/>
    <property type="evidence" value="ECO:0007669"/>
    <property type="project" value="TreeGrafter"/>
</dbReference>
<keyword evidence="4" id="KW-0808">Transferase</keyword>
<keyword evidence="11" id="KW-0805">Transcription regulation</keyword>
<evidence type="ECO:0000256" key="10">
    <source>
        <dbReference type="ARBA" id="ARBA00022853"/>
    </source>
</evidence>
<dbReference type="GO" id="GO:0032259">
    <property type="term" value="P:methylation"/>
    <property type="evidence" value="ECO:0007669"/>
    <property type="project" value="UniProtKB-KW"/>
</dbReference>
<dbReference type="GO" id="GO:0042800">
    <property type="term" value="F:histone H3K4 methyltransferase activity"/>
    <property type="evidence" value="ECO:0007669"/>
    <property type="project" value="TreeGrafter"/>
</dbReference>
<comment type="subcellular location">
    <subcellularLocation>
        <location evidence="1">Nucleus</location>
    </subcellularLocation>
</comment>
<feature type="domain" description="Post-SET" evidence="16">
    <location>
        <begin position="605"/>
        <end position="621"/>
    </location>
</feature>
<dbReference type="SMART" id="SM00541">
    <property type="entry name" value="FYRN"/>
    <property type="match status" value="1"/>
</dbReference>
<feature type="domain" description="PHD-type" evidence="17">
    <location>
        <begin position="49"/>
        <end position="157"/>
    </location>
</feature>
<keyword evidence="5" id="KW-0949">S-adenosyl-L-methionine</keyword>
<dbReference type="Pfam" id="PF13771">
    <property type="entry name" value="zf-HC5HC2H"/>
    <property type="match status" value="1"/>
</dbReference>
<keyword evidence="9" id="KW-0862">Zinc</keyword>
<dbReference type="InterPro" id="IPR003616">
    <property type="entry name" value="Post-SET_dom"/>
</dbReference>
<reference evidence="18" key="2">
    <citation type="submission" date="2022-06" db="UniProtKB">
        <authorList>
            <consortium name="EnsemblMetazoa"/>
        </authorList>
    </citation>
    <scope>IDENTIFICATION</scope>
    <source>
        <strain evidence="18">DF5081</strain>
    </source>
</reference>
<evidence type="ECO:0008006" key="20">
    <source>
        <dbReference type="Google" id="ProtNLM"/>
    </source>
</evidence>
<evidence type="ECO:0000256" key="13">
    <source>
        <dbReference type="ARBA" id="ARBA00023242"/>
    </source>
</evidence>
<sequence length="621" mass="70704">MFPFSRQKNRNKAVSNFLFFSTKNHESKQKQYVLSPKIGVPHPPYDLDKRLCVFCGAVGDGETAKCGRLISLTEYYWVHVNCALWSAEVYETQTGGLIYVDRAVIRAAQTACDHCKRPGASVKCHKMNCGVNYHVICAMQNNGHFVKDRTFICKLHERVAPEVCVSRLDALRRIYVKRDENTMLMRLFDLSEGDRLCLRLGAFTFYKLGSILPKQLKRFHNKDYIFPNQYRITRLFWSPKNHRDRMMFECFIEDRTDQPSFVVRSLEDPQLSFRATTATKAWYPIYEKVNQLREQHGESLKFFGPQISGETLFGLNENAITKITESLPGFDTIFTYQHRHQNSPVLELPLAENPRGCARAEPRQRNSGQHFRTRPQPMGATSHANHGVIGSASGQSSQANVVSSSSSSQDHGPARQAATLLTSGRTRGNRSYYTEEAAAKARAFGIAAEYAGFAHKFEAQNSQTRFSAYQKMRTEWKDRVYLARSRIAGLGLYAKNDISMGEFIIEYKGEIIRSELCEVREVRYTAHNRGVYMFRIDEEWVIDATMAGGPARYINHSCDPNCSTQILDAMSGAREKKIIITANRPISAGEELTYDYQFELEDSSDKIPCLCGAPNCVKWMN</sequence>
<name>A0A8R1IM73_CAEJA</name>
<evidence type="ECO:0000259" key="17">
    <source>
        <dbReference type="PROSITE" id="PS51805"/>
    </source>
</evidence>
<feature type="region of interest" description="Disordered" evidence="14">
    <location>
        <begin position="357"/>
        <end position="423"/>
    </location>
</feature>
<dbReference type="Pfam" id="PF00856">
    <property type="entry name" value="SET"/>
    <property type="match status" value="1"/>
</dbReference>
<reference evidence="19" key="1">
    <citation type="submission" date="2010-08" db="EMBL/GenBank/DDBJ databases">
        <authorList>
            <consortium name="Caenorhabditis japonica Sequencing Consortium"/>
            <person name="Wilson R.K."/>
        </authorList>
    </citation>
    <scope>NUCLEOTIDE SEQUENCE [LARGE SCALE GENOMIC DNA]</scope>
    <source>
        <strain evidence="19">DF5081</strain>
    </source>
</reference>
<dbReference type="GO" id="GO:0005700">
    <property type="term" value="C:polytene chromosome"/>
    <property type="evidence" value="ECO:0007669"/>
    <property type="project" value="UniProtKB-ARBA"/>
</dbReference>
<dbReference type="EnsemblMetazoa" id="CJA39330a.1">
    <property type="protein sequence ID" value="CJA39330a.1"/>
    <property type="gene ID" value="WBGene00215177"/>
</dbReference>
<keyword evidence="10" id="KW-0156">Chromatin regulator</keyword>
<dbReference type="InterPro" id="IPR003889">
    <property type="entry name" value="FYrich_C"/>
</dbReference>
<dbReference type="PROSITE" id="PS51542">
    <property type="entry name" value="FYRN"/>
    <property type="match status" value="1"/>
</dbReference>
<dbReference type="SMART" id="SM00542">
    <property type="entry name" value="FYRC"/>
    <property type="match status" value="1"/>
</dbReference>
<dbReference type="PROSITE" id="PS50868">
    <property type="entry name" value="POST_SET"/>
    <property type="match status" value="1"/>
</dbReference>
<evidence type="ECO:0000256" key="8">
    <source>
        <dbReference type="ARBA" id="ARBA00022771"/>
    </source>
</evidence>
<dbReference type="AlphaFoldDB" id="A0A8R1IM73"/>
<evidence type="ECO:0000256" key="3">
    <source>
        <dbReference type="ARBA" id="ARBA00022603"/>
    </source>
</evidence>
<evidence type="ECO:0000256" key="7">
    <source>
        <dbReference type="ARBA" id="ARBA00022737"/>
    </source>
</evidence>
<dbReference type="PROSITE" id="PS51543">
    <property type="entry name" value="FYRC"/>
    <property type="match status" value="1"/>
</dbReference>
<dbReference type="FunFam" id="2.170.270.10:FF:000076">
    <property type="entry name" value="Histone-lysine N-methyltransferase"/>
    <property type="match status" value="1"/>
</dbReference>
<evidence type="ECO:0000313" key="19">
    <source>
        <dbReference type="Proteomes" id="UP000005237"/>
    </source>
</evidence>
<dbReference type="PANTHER" id="PTHR45888">
    <property type="entry name" value="HL01030P-RELATED"/>
    <property type="match status" value="1"/>
</dbReference>
<keyword evidence="13" id="KW-0539">Nucleus</keyword>
<dbReference type="PROSITE" id="PS51805">
    <property type="entry name" value="EPHD"/>
    <property type="match status" value="1"/>
</dbReference>
<evidence type="ECO:0000256" key="4">
    <source>
        <dbReference type="ARBA" id="ARBA00022679"/>
    </source>
</evidence>
<dbReference type="InterPro" id="IPR013083">
    <property type="entry name" value="Znf_RING/FYVE/PHD"/>
</dbReference>
<dbReference type="GO" id="GO:0008270">
    <property type="term" value="F:zinc ion binding"/>
    <property type="evidence" value="ECO:0007669"/>
    <property type="project" value="UniProtKB-KW"/>
</dbReference>
<dbReference type="InterPro" id="IPR001965">
    <property type="entry name" value="Znf_PHD"/>
</dbReference>
<evidence type="ECO:0000256" key="1">
    <source>
        <dbReference type="ARBA" id="ARBA00004123"/>
    </source>
</evidence>
<dbReference type="GO" id="GO:0003713">
    <property type="term" value="F:transcription coactivator activity"/>
    <property type="evidence" value="ECO:0007669"/>
    <property type="project" value="TreeGrafter"/>
</dbReference>
<dbReference type="InterPro" id="IPR001214">
    <property type="entry name" value="SET_dom"/>
</dbReference>
<dbReference type="SUPFAM" id="SSF82199">
    <property type="entry name" value="SET domain"/>
    <property type="match status" value="1"/>
</dbReference>
<dbReference type="PANTHER" id="PTHR45888:SF6">
    <property type="entry name" value="HL01030P-RELATED"/>
    <property type="match status" value="1"/>
</dbReference>
<dbReference type="InterPro" id="IPR046341">
    <property type="entry name" value="SET_dom_sf"/>
</dbReference>
<dbReference type="InterPro" id="IPR034732">
    <property type="entry name" value="EPHD"/>
</dbReference>
<evidence type="ECO:0000256" key="14">
    <source>
        <dbReference type="SAM" id="MobiDB-lite"/>
    </source>
</evidence>
<evidence type="ECO:0000256" key="9">
    <source>
        <dbReference type="ARBA" id="ARBA00022833"/>
    </source>
</evidence>
<dbReference type="Pfam" id="PF05965">
    <property type="entry name" value="FYRC"/>
    <property type="match status" value="1"/>
</dbReference>
<dbReference type="FunFam" id="3.30.40.10:FF:000002">
    <property type="entry name" value="Histone-lysine N-methyltransferase"/>
    <property type="match status" value="1"/>
</dbReference>
<dbReference type="Gene3D" id="2.170.270.10">
    <property type="entry name" value="SET domain"/>
    <property type="match status" value="1"/>
</dbReference>
<dbReference type="InterPro" id="IPR003888">
    <property type="entry name" value="FYrich_N"/>
</dbReference>
<keyword evidence="3" id="KW-0489">Methyltransferase</keyword>
<proteinExistence type="predicted"/>
<organism evidence="18 19">
    <name type="scientific">Caenorhabditis japonica</name>
    <dbReference type="NCBI Taxonomy" id="281687"/>
    <lineage>
        <taxon>Eukaryota</taxon>
        <taxon>Metazoa</taxon>
        <taxon>Ecdysozoa</taxon>
        <taxon>Nematoda</taxon>
        <taxon>Chromadorea</taxon>
        <taxon>Rhabditida</taxon>
        <taxon>Rhabditina</taxon>
        <taxon>Rhabditomorpha</taxon>
        <taxon>Rhabditoidea</taxon>
        <taxon>Rhabditidae</taxon>
        <taxon>Peloderinae</taxon>
        <taxon>Caenorhabditis</taxon>
    </lineage>
</organism>
<dbReference type="Gene3D" id="3.30.160.360">
    <property type="match status" value="1"/>
</dbReference>
<evidence type="ECO:0000256" key="6">
    <source>
        <dbReference type="ARBA" id="ARBA00022723"/>
    </source>
</evidence>
<dbReference type="SMART" id="SM00249">
    <property type="entry name" value="PHD"/>
    <property type="match status" value="1"/>
</dbReference>
<evidence type="ECO:0000256" key="12">
    <source>
        <dbReference type="ARBA" id="ARBA00023163"/>
    </source>
</evidence>
<protein>
    <recommendedName>
        <fullName evidence="20">Histone-lysine N-methyltransferase</fullName>
    </recommendedName>
</protein>
<evidence type="ECO:0000313" key="18">
    <source>
        <dbReference type="EnsemblMetazoa" id="CJA39330a.1"/>
    </source>
</evidence>
<dbReference type="PROSITE" id="PS50280">
    <property type="entry name" value="SET"/>
    <property type="match status" value="1"/>
</dbReference>